<feature type="non-terminal residue" evidence="1">
    <location>
        <position position="1"/>
    </location>
</feature>
<evidence type="ECO:0000313" key="1">
    <source>
        <dbReference type="EMBL" id="KAK4119695.1"/>
    </source>
</evidence>
<organism evidence="1 2">
    <name type="scientific">Parathielavia appendiculata</name>
    <dbReference type="NCBI Taxonomy" id="2587402"/>
    <lineage>
        <taxon>Eukaryota</taxon>
        <taxon>Fungi</taxon>
        <taxon>Dikarya</taxon>
        <taxon>Ascomycota</taxon>
        <taxon>Pezizomycotina</taxon>
        <taxon>Sordariomycetes</taxon>
        <taxon>Sordariomycetidae</taxon>
        <taxon>Sordariales</taxon>
        <taxon>Chaetomiaceae</taxon>
        <taxon>Parathielavia</taxon>
    </lineage>
</organism>
<gene>
    <name evidence="1" type="ORF">N657DRAFT_581098</name>
</gene>
<accession>A0AAN6TT64</accession>
<comment type="caution">
    <text evidence="1">The sequence shown here is derived from an EMBL/GenBank/DDBJ whole genome shotgun (WGS) entry which is preliminary data.</text>
</comment>
<keyword evidence="2" id="KW-1185">Reference proteome</keyword>
<reference evidence="1" key="1">
    <citation type="journal article" date="2023" name="Mol. Phylogenet. Evol.">
        <title>Genome-scale phylogeny and comparative genomics of the fungal order Sordariales.</title>
        <authorList>
            <person name="Hensen N."/>
            <person name="Bonometti L."/>
            <person name="Westerberg I."/>
            <person name="Brannstrom I.O."/>
            <person name="Guillou S."/>
            <person name="Cros-Aarteil S."/>
            <person name="Calhoun S."/>
            <person name="Haridas S."/>
            <person name="Kuo A."/>
            <person name="Mondo S."/>
            <person name="Pangilinan J."/>
            <person name="Riley R."/>
            <person name="LaButti K."/>
            <person name="Andreopoulos B."/>
            <person name="Lipzen A."/>
            <person name="Chen C."/>
            <person name="Yan M."/>
            <person name="Daum C."/>
            <person name="Ng V."/>
            <person name="Clum A."/>
            <person name="Steindorff A."/>
            <person name="Ohm R.A."/>
            <person name="Martin F."/>
            <person name="Silar P."/>
            <person name="Natvig D.O."/>
            <person name="Lalanne C."/>
            <person name="Gautier V."/>
            <person name="Ament-Velasquez S.L."/>
            <person name="Kruys A."/>
            <person name="Hutchinson M.I."/>
            <person name="Powell A.J."/>
            <person name="Barry K."/>
            <person name="Miller A.N."/>
            <person name="Grigoriev I.V."/>
            <person name="Debuchy R."/>
            <person name="Gladieux P."/>
            <person name="Hiltunen Thoren M."/>
            <person name="Johannesson H."/>
        </authorList>
    </citation>
    <scope>NUCLEOTIDE SEQUENCE</scope>
    <source>
        <strain evidence="1">CBS 731.68</strain>
    </source>
</reference>
<dbReference type="Proteomes" id="UP001302602">
    <property type="component" value="Unassembled WGS sequence"/>
</dbReference>
<sequence length="65" mass="7542">TFQTADKWYTALAEMHIATLVFQHNDMVEFEDDCKTKSVARQLFLRLAKQGRLSNFGFAPDNWST</sequence>
<reference evidence="1" key="2">
    <citation type="submission" date="2023-05" db="EMBL/GenBank/DDBJ databases">
        <authorList>
            <consortium name="Lawrence Berkeley National Laboratory"/>
            <person name="Steindorff A."/>
            <person name="Hensen N."/>
            <person name="Bonometti L."/>
            <person name="Westerberg I."/>
            <person name="Brannstrom I.O."/>
            <person name="Guillou S."/>
            <person name="Cros-Aarteil S."/>
            <person name="Calhoun S."/>
            <person name="Haridas S."/>
            <person name="Kuo A."/>
            <person name="Mondo S."/>
            <person name="Pangilinan J."/>
            <person name="Riley R."/>
            <person name="Labutti K."/>
            <person name="Andreopoulos B."/>
            <person name="Lipzen A."/>
            <person name="Chen C."/>
            <person name="Yanf M."/>
            <person name="Daum C."/>
            <person name="Ng V."/>
            <person name="Clum A."/>
            <person name="Ohm R."/>
            <person name="Martin F."/>
            <person name="Silar P."/>
            <person name="Natvig D."/>
            <person name="Lalanne C."/>
            <person name="Gautier V."/>
            <person name="Ament-Velasquez S.L."/>
            <person name="Kruys A."/>
            <person name="Hutchinson M.I."/>
            <person name="Powell A.J."/>
            <person name="Barry K."/>
            <person name="Miller A.N."/>
            <person name="Grigoriev I.V."/>
            <person name="Debuchy R."/>
            <person name="Gladieux P."/>
            <person name="Thoren M.H."/>
            <person name="Johannesson H."/>
        </authorList>
    </citation>
    <scope>NUCLEOTIDE SEQUENCE</scope>
    <source>
        <strain evidence="1">CBS 731.68</strain>
    </source>
</reference>
<name>A0AAN6TT64_9PEZI</name>
<dbReference type="AlphaFoldDB" id="A0AAN6TT64"/>
<proteinExistence type="predicted"/>
<dbReference type="GeneID" id="87826270"/>
<dbReference type="RefSeq" id="XP_062643468.1">
    <property type="nucleotide sequence ID" value="XM_062789500.1"/>
</dbReference>
<evidence type="ECO:0000313" key="2">
    <source>
        <dbReference type="Proteomes" id="UP001302602"/>
    </source>
</evidence>
<dbReference type="EMBL" id="MU853245">
    <property type="protein sequence ID" value="KAK4119695.1"/>
    <property type="molecule type" value="Genomic_DNA"/>
</dbReference>
<protein>
    <submittedName>
        <fullName evidence="1">Uncharacterized protein</fullName>
    </submittedName>
</protein>